<protein>
    <submittedName>
        <fullName evidence="1">Uncharacterized protein</fullName>
    </submittedName>
</protein>
<dbReference type="EMBL" id="MTYJ01000228">
    <property type="protein sequence ID" value="OWA51449.1"/>
    <property type="molecule type" value="Genomic_DNA"/>
</dbReference>
<dbReference type="AlphaFoldDB" id="A0A9X6NDU2"/>
<evidence type="ECO:0000313" key="2">
    <source>
        <dbReference type="Proteomes" id="UP000192578"/>
    </source>
</evidence>
<feature type="non-terminal residue" evidence="1">
    <location>
        <position position="1"/>
    </location>
</feature>
<evidence type="ECO:0000313" key="1">
    <source>
        <dbReference type="EMBL" id="OWA51449.1"/>
    </source>
</evidence>
<organism evidence="1 2">
    <name type="scientific">Hypsibius exemplaris</name>
    <name type="common">Freshwater tardigrade</name>
    <dbReference type="NCBI Taxonomy" id="2072580"/>
    <lineage>
        <taxon>Eukaryota</taxon>
        <taxon>Metazoa</taxon>
        <taxon>Ecdysozoa</taxon>
        <taxon>Tardigrada</taxon>
        <taxon>Eutardigrada</taxon>
        <taxon>Parachela</taxon>
        <taxon>Hypsibioidea</taxon>
        <taxon>Hypsibiidae</taxon>
        <taxon>Hypsibius</taxon>
    </lineage>
</organism>
<proteinExistence type="predicted"/>
<accession>A0A9X6NDU2</accession>
<dbReference type="Proteomes" id="UP000192578">
    <property type="component" value="Unassembled WGS sequence"/>
</dbReference>
<comment type="caution">
    <text evidence="1">The sequence shown here is derived from an EMBL/GenBank/DDBJ whole genome shotgun (WGS) entry which is preliminary data.</text>
</comment>
<gene>
    <name evidence="1" type="ORF">BV898_15930</name>
</gene>
<keyword evidence="2" id="KW-1185">Reference proteome</keyword>
<sequence>RATSSADDNDLVNQRWRVECWLVHADYGDAYQEPSGITCAANNRHLHDTANWEPNTFRLTSTMPNNNSAPQLGRLPRDVQMFNGTGELADLKHYVKNGEWDCQSITGRSGTVHYYDSGYPAHSIPSCDFKIIVRGRLLYFMFTM</sequence>
<name>A0A9X6NDU2_HYPEX</name>
<reference evidence="2" key="1">
    <citation type="submission" date="2017-01" db="EMBL/GenBank/DDBJ databases">
        <title>Comparative genomics of anhydrobiosis in the tardigrade Hypsibius dujardini.</title>
        <authorList>
            <person name="Yoshida Y."/>
            <person name="Koutsovoulos G."/>
            <person name="Laetsch D."/>
            <person name="Stevens L."/>
            <person name="Kumar S."/>
            <person name="Horikawa D."/>
            <person name="Ishino K."/>
            <person name="Komine S."/>
            <person name="Tomita M."/>
            <person name="Blaxter M."/>
            <person name="Arakawa K."/>
        </authorList>
    </citation>
    <scope>NUCLEOTIDE SEQUENCE [LARGE SCALE GENOMIC DNA]</scope>
    <source>
        <strain evidence="2">Z151</strain>
    </source>
</reference>